<proteinExistence type="predicted"/>
<dbReference type="Proteomes" id="UP001597511">
    <property type="component" value="Unassembled WGS sequence"/>
</dbReference>
<keyword evidence="2" id="KW-1185">Reference proteome</keyword>
<comment type="caution">
    <text evidence="1">The sequence shown here is derived from an EMBL/GenBank/DDBJ whole genome shotgun (WGS) entry which is preliminary data.</text>
</comment>
<dbReference type="PROSITE" id="PS51257">
    <property type="entry name" value="PROKAR_LIPOPROTEIN"/>
    <property type="match status" value="1"/>
</dbReference>
<organism evidence="1 2">
    <name type="scientific">Terrimonas rubra</name>
    <dbReference type="NCBI Taxonomy" id="1035890"/>
    <lineage>
        <taxon>Bacteria</taxon>
        <taxon>Pseudomonadati</taxon>
        <taxon>Bacteroidota</taxon>
        <taxon>Chitinophagia</taxon>
        <taxon>Chitinophagales</taxon>
        <taxon>Chitinophagaceae</taxon>
        <taxon>Terrimonas</taxon>
    </lineage>
</organism>
<name>A0ABW6A0M8_9BACT</name>
<accession>A0ABW6A0M8</accession>
<evidence type="ECO:0008006" key="3">
    <source>
        <dbReference type="Google" id="ProtNLM"/>
    </source>
</evidence>
<gene>
    <name evidence="1" type="ORF">ACFS6H_02510</name>
</gene>
<evidence type="ECO:0000313" key="1">
    <source>
        <dbReference type="EMBL" id="MFD2918564.1"/>
    </source>
</evidence>
<protein>
    <recommendedName>
        <fullName evidence="3">DUF4082 domain-containing protein</fullName>
    </recommendedName>
</protein>
<evidence type="ECO:0000313" key="2">
    <source>
        <dbReference type="Proteomes" id="UP001597511"/>
    </source>
</evidence>
<sequence>MKTTTCTRMFTLTLLAIVLVGFGSCKKDKKSRPENFLNSYLEQSGFNQKVTDQAVHSEFGLFFNVLKAGVIQKVYVKIPKVQNDVRVTIWEVAANKVLYSQVVNVSTANAVFSSDVTGLSLQPGIEYAITINTLSFYQRRKNDNSNVTYPYTCGNIKILNYKWGGGGSRVIPSNIERGYYGGDMSFDFLPND</sequence>
<dbReference type="EMBL" id="JBHUOZ010000001">
    <property type="protein sequence ID" value="MFD2918564.1"/>
    <property type="molecule type" value="Genomic_DNA"/>
</dbReference>
<dbReference type="RefSeq" id="WP_386094890.1">
    <property type="nucleotide sequence ID" value="NZ_JBHUOZ010000001.1"/>
</dbReference>
<reference evidence="2" key="1">
    <citation type="journal article" date="2019" name="Int. J. Syst. Evol. Microbiol.">
        <title>The Global Catalogue of Microorganisms (GCM) 10K type strain sequencing project: providing services to taxonomists for standard genome sequencing and annotation.</title>
        <authorList>
            <consortium name="The Broad Institute Genomics Platform"/>
            <consortium name="The Broad Institute Genome Sequencing Center for Infectious Disease"/>
            <person name="Wu L."/>
            <person name="Ma J."/>
        </authorList>
    </citation>
    <scope>NUCLEOTIDE SEQUENCE [LARGE SCALE GENOMIC DNA]</scope>
    <source>
        <strain evidence="2">KCTC 23299</strain>
    </source>
</reference>